<keyword evidence="2" id="KW-0472">Membrane</keyword>
<dbReference type="EMBL" id="JAQQWM010000008">
    <property type="protein sequence ID" value="KAK8053322.1"/>
    <property type="molecule type" value="Genomic_DNA"/>
</dbReference>
<feature type="transmembrane region" description="Helical" evidence="2">
    <location>
        <begin position="404"/>
        <end position="424"/>
    </location>
</feature>
<feature type="transmembrane region" description="Helical" evidence="2">
    <location>
        <begin position="554"/>
        <end position="577"/>
    </location>
</feature>
<feature type="domain" description="DUF7702" evidence="3">
    <location>
        <begin position="343"/>
        <end position="580"/>
    </location>
</feature>
<name>A0ABR1U337_9PEZI</name>
<evidence type="ECO:0000256" key="1">
    <source>
        <dbReference type="SAM" id="MobiDB-lite"/>
    </source>
</evidence>
<evidence type="ECO:0000256" key="2">
    <source>
        <dbReference type="SAM" id="Phobius"/>
    </source>
</evidence>
<sequence>MLSAAWDISNCKSLTWAENSIDEPPGYAETVREVADHPPAPPAAGCSDASAAEVEPPDYTRDDPIANTFVLHHHFVCLATDDDHVGKPRYQVGRVAPNKLHLRPLRPGEGAKVLVDAGAQGPGHDPKTLAVIDMITKFDQETTLYVIDLPARIGEVPEIRGRHPRCFPGHIRLEKRLKLPFGLGRPLCRLHHVTRPASRDFLNPVNEQQLRIHGYDPSYEIKEKLLFAVYVDSQTKGAFIWKNERGGVIASEAEGKMRLPGSEMSLQLKEVLLACWVKEDEARDTASPTHSSSGQPTPTQQPIGSTTTIYVYPAGDFFVVIVVVVVGQQAKQARIAGMALGQVDFRDGIAILQVVAFTAFLPAGLWFKATGRLGWFGVTFLSLFRLVGASCMLATINAKDADGLWAGVLVCESFGILVLFFLLLEMLERLNHFAEVIPTFIFMLPQIVTWACIGISIAGYVSISGNEDPRAPTPFSQSGTAITTLLFAFEVAMFLYMFAVPHNGRRGLDMVPPEEAPQFHCLTICLPLLGLRLLYALLYIVTEDDMYSAVNGSPVVYLIFTALPEIAIIASCIWTSLHIRVIGKDEMGGRGFFRTIGRLTERRSRSKSPAGASGRISTDD</sequence>
<dbReference type="Proteomes" id="UP001446871">
    <property type="component" value="Unassembled WGS sequence"/>
</dbReference>
<gene>
    <name evidence="4" type="ORF">PG996_012623</name>
</gene>
<feature type="transmembrane region" description="Helical" evidence="2">
    <location>
        <begin position="348"/>
        <end position="367"/>
    </location>
</feature>
<dbReference type="PANTHER" id="PTHR42109:SF2">
    <property type="entry name" value="INTEGRAL MEMBRANE PROTEIN"/>
    <property type="match status" value="1"/>
</dbReference>
<evidence type="ECO:0000313" key="5">
    <source>
        <dbReference type="Proteomes" id="UP001446871"/>
    </source>
</evidence>
<keyword evidence="2" id="KW-0812">Transmembrane</keyword>
<comment type="caution">
    <text evidence="4">The sequence shown here is derived from an EMBL/GenBank/DDBJ whole genome shotgun (WGS) entry which is preliminary data.</text>
</comment>
<evidence type="ECO:0000259" key="3">
    <source>
        <dbReference type="Pfam" id="PF24800"/>
    </source>
</evidence>
<feature type="transmembrane region" description="Helical" evidence="2">
    <location>
        <begin position="521"/>
        <end position="542"/>
    </location>
</feature>
<keyword evidence="2" id="KW-1133">Transmembrane helix</keyword>
<keyword evidence="5" id="KW-1185">Reference proteome</keyword>
<feature type="transmembrane region" description="Helical" evidence="2">
    <location>
        <begin position="481"/>
        <end position="500"/>
    </location>
</feature>
<feature type="region of interest" description="Disordered" evidence="1">
    <location>
        <begin position="35"/>
        <end position="60"/>
    </location>
</feature>
<proteinExistence type="predicted"/>
<dbReference type="PANTHER" id="PTHR42109">
    <property type="entry name" value="UNPLACED GENOMIC SCAFFOLD UM_SCAF_CONTIG_1.265, WHOLE GENOME SHOTGUN SEQUENCE"/>
    <property type="match status" value="1"/>
</dbReference>
<dbReference type="InterPro" id="IPR056119">
    <property type="entry name" value="DUF7702"/>
</dbReference>
<feature type="transmembrane region" description="Helical" evidence="2">
    <location>
        <begin position="374"/>
        <end position="398"/>
    </location>
</feature>
<evidence type="ECO:0000313" key="4">
    <source>
        <dbReference type="EMBL" id="KAK8053322.1"/>
    </source>
</evidence>
<organism evidence="4 5">
    <name type="scientific">Apiospora saccharicola</name>
    <dbReference type="NCBI Taxonomy" id="335842"/>
    <lineage>
        <taxon>Eukaryota</taxon>
        <taxon>Fungi</taxon>
        <taxon>Dikarya</taxon>
        <taxon>Ascomycota</taxon>
        <taxon>Pezizomycotina</taxon>
        <taxon>Sordariomycetes</taxon>
        <taxon>Xylariomycetidae</taxon>
        <taxon>Amphisphaeriales</taxon>
        <taxon>Apiosporaceae</taxon>
        <taxon>Apiospora</taxon>
    </lineage>
</organism>
<accession>A0ABR1U337</accession>
<dbReference type="Pfam" id="PF24800">
    <property type="entry name" value="DUF7702"/>
    <property type="match status" value="1"/>
</dbReference>
<feature type="transmembrane region" description="Helical" evidence="2">
    <location>
        <begin position="436"/>
        <end position="461"/>
    </location>
</feature>
<reference evidence="4 5" key="1">
    <citation type="submission" date="2023-01" db="EMBL/GenBank/DDBJ databases">
        <title>Analysis of 21 Apiospora genomes using comparative genomics revels a genus with tremendous synthesis potential of carbohydrate active enzymes and secondary metabolites.</title>
        <authorList>
            <person name="Sorensen T."/>
        </authorList>
    </citation>
    <scope>NUCLEOTIDE SEQUENCE [LARGE SCALE GENOMIC DNA]</scope>
    <source>
        <strain evidence="4 5">CBS 83171</strain>
    </source>
</reference>
<feature type="transmembrane region" description="Helical" evidence="2">
    <location>
        <begin position="309"/>
        <end position="328"/>
    </location>
</feature>
<protein>
    <recommendedName>
        <fullName evidence="3">DUF7702 domain-containing protein</fullName>
    </recommendedName>
</protein>